<organism evidence="1 2">
    <name type="scientific">Gigaspora margarita</name>
    <dbReference type="NCBI Taxonomy" id="4874"/>
    <lineage>
        <taxon>Eukaryota</taxon>
        <taxon>Fungi</taxon>
        <taxon>Fungi incertae sedis</taxon>
        <taxon>Mucoromycota</taxon>
        <taxon>Glomeromycotina</taxon>
        <taxon>Glomeromycetes</taxon>
        <taxon>Diversisporales</taxon>
        <taxon>Gigasporaceae</taxon>
        <taxon>Gigaspora</taxon>
    </lineage>
</organism>
<dbReference type="Proteomes" id="UP000789901">
    <property type="component" value="Unassembled WGS sequence"/>
</dbReference>
<dbReference type="EMBL" id="CAJVQB010035918">
    <property type="protein sequence ID" value="CAG8823214.1"/>
    <property type="molecule type" value="Genomic_DNA"/>
</dbReference>
<name>A0ABN7WA65_GIGMA</name>
<protein>
    <submittedName>
        <fullName evidence="1">2747_t:CDS:1</fullName>
    </submittedName>
</protein>
<comment type="caution">
    <text evidence="1">The sequence shown here is derived from an EMBL/GenBank/DDBJ whole genome shotgun (WGS) entry which is preliminary data.</text>
</comment>
<accession>A0ABN7WA65</accession>
<evidence type="ECO:0000313" key="2">
    <source>
        <dbReference type="Proteomes" id="UP000789901"/>
    </source>
</evidence>
<sequence length="318" mass="36726">EILVDEVNIALKHINPYQKLMKVFAKYGYFIAQKITIGQKLYMKLLLEKTIDQLGEFQKDNLDKWIESCSYEPPQVISKDGLFPIYEIFDEQTIKRIKSVIGIRNIDLRHAVVSEYKLLMTGIIQIQDVDKCHRIKFAKPLESNNYQIFGNVVECNEEQQKIEDVIVKFELKSKNGFSIKVQHLGNAINGKEVELQVIWMLIGIPEDNITISNSYCNIKPTIIENLPQDSIMVTSIEFPLSNFEPLFTVKANYIENKINWDVVNFDLNDKNNSEKNYSLLWCIFTSEKKCIEADVYTQTCKLINLSSIGAPLKLLLDD</sequence>
<gene>
    <name evidence="1" type="ORF">GMARGA_LOCUS28281</name>
</gene>
<keyword evidence="2" id="KW-1185">Reference proteome</keyword>
<reference evidence="1 2" key="1">
    <citation type="submission" date="2021-06" db="EMBL/GenBank/DDBJ databases">
        <authorList>
            <person name="Kallberg Y."/>
            <person name="Tangrot J."/>
            <person name="Rosling A."/>
        </authorList>
    </citation>
    <scope>NUCLEOTIDE SEQUENCE [LARGE SCALE GENOMIC DNA]</scope>
    <source>
        <strain evidence="1 2">120-4 pot B 10/14</strain>
    </source>
</reference>
<feature type="non-terminal residue" evidence="1">
    <location>
        <position position="1"/>
    </location>
</feature>
<proteinExistence type="predicted"/>
<evidence type="ECO:0000313" key="1">
    <source>
        <dbReference type="EMBL" id="CAG8823214.1"/>
    </source>
</evidence>